<organism evidence="1 2">
    <name type="scientific">Pristionchus pacificus</name>
    <name type="common">Parasitic nematode worm</name>
    <dbReference type="NCBI Taxonomy" id="54126"/>
    <lineage>
        <taxon>Eukaryota</taxon>
        <taxon>Metazoa</taxon>
        <taxon>Ecdysozoa</taxon>
        <taxon>Nematoda</taxon>
        <taxon>Chromadorea</taxon>
        <taxon>Rhabditida</taxon>
        <taxon>Rhabditina</taxon>
        <taxon>Diplogasteromorpha</taxon>
        <taxon>Diplogasteroidea</taxon>
        <taxon>Neodiplogasteridae</taxon>
        <taxon>Pristionchus</taxon>
    </lineage>
</organism>
<keyword evidence="2" id="KW-1185">Reference proteome</keyword>
<sequence length="183" mass="20513">MTFAATALISGKCFPLHNIRECAVIRAKSYPQMDELHKCVICEEGFNPSLTACHIIDSHLHTTIFNCKLCNFKTIFERLLVIHSQASHGCALSMTIIGSSIDFSDDSLFLAKELTLVAKQDGCSDALNQILEEEEACNVSDALIRFAQSAWEKRVSCFEKTVYDIALHVKTHVAEGEWQIRFL</sequence>
<dbReference type="Proteomes" id="UP000005239">
    <property type="component" value="Unassembled WGS sequence"/>
</dbReference>
<name>A0A2A6CAY2_PRIPA</name>
<reference evidence="2" key="1">
    <citation type="journal article" date="2008" name="Nat. Genet.">
        <title>The Pristionchus pacificus genome provides a unique perspective on nematode lifestyle and parasitism.</title>
        <authorList>
            <person name="Dieterich C."/>
            <person name="Clifton S.W."/>
            <person name="Schuster L.N."/>
            <person name="Chinwalla A."/>
            <person name="Delehaunty K."/>
            <person name="Dinkelacker I."/>
            <person name="Fulton L."/>
            <person name="Fulton R."/>
            <person name="Godfrey J."/>
            <person name="Minx P."/>
            <person name="Mitreva M."/>
            <person name="Roeseler W."/>
            <person name="Tian H."/>
            <person name="Witte H."/>
            <person name="Yang S.P."/>
            <person name="Wilson R.K."/>
            <person name="Sommer R.J."/>
        </authorList>
    </citation>
    <scope>NUCLEOTIDE SEQUENCE [LARGE SCALE GENOMIC DNA]</scope>
    <source>
        <strain evidence="2">PS312</strain>
    </source>
</reference>
<reference evidence="1" key="2">
    <citation type="submission" date="2022-06" db="UniProtKB">
        <authorList>
            <consortium name="EnsemblMetazoa"/>
        </authorList>
    </citation>
    <scope>IDENTIFICATION</scope>
    <source>
        <strain evidence="1">PS312</strain>
    </source>
</reference>
<gene>
    <name evidence="1" type="primary">WBGene00091382</name>
</gene>
<evidence type="ECO:0000313" key="1">
    <source>
        <dbReference type="EnsemblMetazoa" id="PPA01828.1"/>
    </source>
</evidence>
<dbReference type="AlphaFoldDB" id="A0A2A6CAY2"/>
<evidence type="ECO:0000313" key="2">
    <source>
        <dbReference type="Proteomes" id="UP000005239"/>
    </source>
</evidence>
<protein>
    <submittedName>
        <fullName evidence="1">Uncharacterized protein</fullName>
    </submittedName>
</protein>
<accession>A0A2A6CAY2</accession>
<dbReference type="EnsemblMetazoa" id="PPA01828.1">
    <property type="protein sequence ID" value="PPA01828.1"/>
    <property type="gene ID" value="WBGene00091382"/>
</dbReference>
<proteinExistence type="predicted"/>
<accession>A0A8R1Y7G4</accession>